<evidence type="ECO:0000313" key="10">
    <source>
        <dbReference type="Proteomes" id="UP000251577"/>
    </source>
</evidence>
<feature type="domain" description="Major facilitator superfamily (MFS) profile" evidence="8">
    <location>
        <begin position="24"/>
        <end position="447"/>
    </location>
</feature>
<keyword evidence="6 7" id="KW-0472">Membrane</keyword>
<dbReference type="PROSITE" id="PS00216">
    <property type="entry name" value="SUGAR_TRANSPORT_1"/>
    <property type="match status" value="1"/>
</dbReference>
<comment type="caution">
    <text evidence="9">The sequence shown here is derived from an EMBL/GenBank/DDBJ whole genome shotgun (WGS) entry which is preliminary data.</text>
</comment>
<keyword evidence="10" id="KW-1185">Reference proteome</keyword>
<evidence type="ECO:0000256" key="1">
    <source>
        <dbReference type="ARBA" id="ARBA00004651"/>
    </source>
</evidence>
<dbReference type="CDD" id="cd17369">
    <property type="entry name" value="MFS_ShiA_like"/>
    <property type="match status" value="1"/>
</dbReference>
<dbReference type="EMBL" id="QHCV01000017">
    <property type="protein sequence ID" value="RAV32580.1"/>
    <property type="molecule type" value="Genomic_DNA"/>
</dbReference>
<evidence type="ECO:0000256" key="4">
    <source>
        <dbReference type="ARBA" id="ARBA00022692"/>
    </source>
</evidence>
<dbReference type="Pfam" id="PF07690">
    <property type="entry name" value="MFS_1"/>
    <property type="match status" value="1"/>
</dbReference>
<accession>A0A364V7D7</accession>
<dbReference type="InterPro" id="IPR005829">
    <property type="entry name" value="Sugar_transporter_CS"/>
</dbReference>
<organism evidence="9 10">
    <name type="scientific">Corynebacterium heidelbergense</name>
    <dbReference type="NCBI Taxonomy" id="2055947"/>
    <lineage>
        <taxon>Bacteria</taxon>
        <taxon>Bacillati</taxon>
        <taxon>Actinomycetota</taxon>
        <taxon>Actinomycetes</taxon>
        <taxon>Mycobacteriales</taxon>
        <taxon>Corynebacteriaceae</taxon>
        <taxon>Corynebacterium</taxon>
    </lineage>
</organism>
<dbReference type="PROSITE" id="PS50850">
    <property type="entry name" value="MFS"/>
    <property type="match status" value="1"/>
</dbReference>
<proteinExistence type="predicted"/>
<dbReference type="SUPFAM" id="SSF103473">
    <property type="entry name" value="MFS general substrate transporter"/>
    <property type="match status" value="1"/>
</dbReference>
<feature type="transmembrane region" description="Helical" evidence="7">
    <location>
        <begin position="361"/>
        <end position="385"/>
    </location>
</feature>
<keyword evidence="3" id="KW-1003">Cell membrane</keyword>
<name>A0A364V7D7_9CORY</name>
<dbReference type="Proteomes" id="UP000251577">
    <property type="component" value="Unassembled WGS sequence"/>
</dbReference>
<feature type="transmembrane region" description="Helical" evidence="7">
    <location>
        <begin position="63"/>
        <end position="87"/>
    </location>
</feature>
<feature type="transmembrane region" description="Helical" evidence="7">
    <location>
        <begin position="258"/>
        <end position="280"/>
    </location>
</feature>
<evidence type="ECO:0000256" key="3">
    <source>
        <dbReference type="ARBA" id="ARBA00022475"/>
    </source>
</evidence>
<feature type="transmembrane region" description="Helical" evidence="7">
    <location>
        <begin position="170"/>
        <end position="192"/>
    </location>
</feature>
<evidence type="ECO:0000256" key="5">
    <source>
        <dbReference type="ARBA" id="ARBA00022989"/>
    </source>
</evidence>
<feature type="transmembrane region" description="Helical" evidence="7">
    <location>
        <begin position="204"/>
        <end position="225"/>
    </location>
</feature>
<dbReference type="RefSeq" id="WP_113630315.1">
    <property type="nucleotide sequence ID" value="NZ_QHCV01000017.1"/>
</dbReference>
<evidence type="ECO:0000256" key="2">
    <source>
        <dbReference type="ARBA" id="ARBA00022448"/>
    </source>
</evidence>
<dbReference type="InterPro" id="IPR020846">
    <property type="entry name" value="MFS_dom"/>
</dbReference>
<feature type="transmembrane region" description="Helical" evidence="7">
    <location>
        <begin position="425"/>
        <end position="443"/>
    </location>
</feature>
<keyword evidence="5 7" id="KW-1133">Transmembrane helix</keyword>
<feature type="transmembrane region" description="Helical" evidence="7">
    <location>
        <begin position="99"/>
        <end position="132"/>
    </location>
</feature>
<dbReference type="GO" id="GO:0022857">
    <property type="term" value="F:transmembrane transporter activity"/>
    <property type="evidence" value="ECO:0007669"/>
    <property type="project" value="InterPro"/>
</dbReference>
<dbReference type="Gene3D" id="1.20.1250.20">
    <property type="entry name" value="MFS general substrate transporter like domains"/>
    <property type="match status" value="1"/>
</dbReference>
<evidence type="ECO:0000256" key="6">
    <source>
        <dbReference type="ARBA" id="ARBA00023136"/>
    </source>
</evidence>
<dbReference type="PANTHER" id="PTHR43045">
    <property type="entry name" value="SHIKIMATE TRANSPORTER"/>
    <property type="match status" value="1"/>
</dbReference>
<sequence length="454" mass="48922">MTLDLPANAPAAVPLDDRQTRRRVIWASTVGTTIEFFDFYAYAAAAVTVFPFLFFPKNEDPTVNLLASFATFGLAFIARPLGSILFGHYGDRLGRKVTLVASLLTMGIATFLIGLLPTYGAVGIIAPALLALMRFAQGLGLGGEWSGAALLATENAAPGKRARAAMWPQLGAPFGFILANGLFLILVLALGHKNGQTTGSFMEWGWRIPFLLSAIMVAVGLYVRFKLEETPVFQRAVDQGKKVEVPLFKVVANAWRPLVLGTFVMISCYTLFYLVTTWILSYALANPAKTRGLGIPYVDFLQIQLITVVFFAIGVPISGRLADRIGRKRYLIIISALMLLYSLSFGFALNQDVATQLGVGIWLAIGMFIMGLMFGPMSAVLPEMFPTNVRYTGSGISYNLASILGAAVAPFIATALVSTVGVGSVGAYLAVVTLISLVAIVCMPETRHVDMHEV</sequence>
<feature type="transmembrane region" description="Helical" evidence="7">
    <location>
        <begin position="330"/>
        <end position="349"/>
    </location>
</feature>
<dbReference type="AlphaFoldDB" id="A0A364V7D7"/>
<keyword evidence="2" id="KW-0813">Transport</keyword>
<protein>
    <submittedName>
        <fullName evidence="9">MFS transporter</fullName>
    </submittedName>
</protein>
<feature type="transmembrane region" description="Helical" evidence="7">
    <location>
        <begin position="300"/>
        <end position="318"/>
    </location>
</feature>
<gene>
    <name evidence="9" type="ORF">DLJ54_02750</name>
</gene>
<dbReference type="PANTHER" id="PTHR43045:SF2">
    <property type="entry name" value="INNER MEMBRANE METABOLITE TRANSPORT PROTEIN YHJE"/>
    <property type="match status" value="1"/>
</dbReference>
<feature type="transmembrane region" description="Helical" evidence="7">
    <location>
        <begin position="397"/>
        <end position="419"/>
    </location>
</feature>
<keyword evidence="4 7" id="KW-0812">Transmembrane</keyword>
<evidence type="ECO:0000256" key="7">
    <source>
        <dbReference type="SAM" id="Phobius"/>
    </source>
</evidence>
<evidence type="ECO:0000259" key="8">
    <source>
        <dbReference type="PROSITE" id="PS50850"/>
    </source>
</evidence>
<comment type="subcellular location">
    <subcellularLocation>
        <location evidence="1">Cell membrane</location>
        <topology evidence="1">Multi-pass membrane protein</topology>
    </subcellularLocation>
</comment>
<dbReference type="InterPro" id="IPR036259">
    <property type="entry name" value="MFS_trans_sf"/>
</dbReference>
<feature type="transmembrane region" description="Helical" evidence="7">
    <location>
        <begin position="39"/>
        <end position="56"/>
    </location>
</feature>
<reference evidence="9 10" key="1">
    <citation type="journal article" date="2018" name="Syst. Appl. Microbiol.">
        <title>Corynebacterium heidelbergense sp. nov., isolated from the preen glands of Egyptian geese (Alopochen aegyptiacus).</title>
        <authorList>
            <person name="Braun M.S."/>
            <person name="Wang E."/>
            <person name="Zimmermann S."/>
            <person name="Wink M."/>
        </authorList>
    </citation>
    <scope>NUCLEOTIDE SEQUENCE [LARGE SCALE GENOMIC DNA]</scope>
    <source>
        <strain evidence="9 10">647</strain>
    </source>
</reference>
<dbReference type="GO" id="GO:0005886">
    <property type="term" value="C:plasma membrane"/>
    <property type="evidence" value="ECO:0007669"/>
    <property type="project" value="UniProtKB-SubCell"/>
</dbReference>
<dbReference type="InterPro" id="IPR011701">
    <property type="entry name" value="MFS"/>
</dbReference>
<evidence type="ECO:0000313" key="9">
    <source>
        <dbReference type="EMBL" id="RAV32580.1"/>
    </source>
</evidence>